<feature type="domain" description="PAC" evidence="8">
    <location>
        <begin position="767"/>
        <end position="820"/>
    </location>
</feature>
<dbReference type="EMBL" id="BAABHB010000004">
    <property type="protein sequence ID" value="GAA4406149.1"/>
    <property type="molecule type" value="Genomic_DNA"/>
</dbReference>
<evidence type="ECO:0000313" key="9">
    <source>
        <dbReference type="EMBL" id="GAA4406149.1"/>
    </source>
</evidence>
<dbReference type="EC" id="2.7.13.3" evidence="2"/>
<dbReference type="InterPro" id="IPR036890">
    <property type="entry name" value="HATPase_C_sf"/>
</dbReference>
<evidence type="ECO:0000256" key="3">
    <source>
        <dbReference type="ARBA" id="ARBA00022553"/>
    </source>
</evidence>
<dbReference type="SMART" id="SM00387">
    <property type="entry name" value="HATPase_c"/>
    <property type="match status" value="1"/>
</dbReference>
<keyword evidence="5" id="KW-0418">Kinase</keyword>
<dbReference type="PROSITE" id="PS50113">
    <property type="entry name" value="PAC"/>
    <property type="match status" value="4"/>
</dbReference>
<protein>
    <recommendedName>
        <fullName evidence="2">histidine kinase</fullName>
        <ecNumber evidence="2">2.7.13.3</ecNumber>
    </recommendedName>
</protein>
<dbReference type="InterPro" id="IPR003661">
    <property type="entry name" value="HisK_dim/P_dom"/>
</dbReference>
<sequence length="1062" mass="122419">MSPTAEIKSAKLLFTHLPDFAAFIINQHLDAFVREQIRRLRLLNNRLLTYFETMPEEELVAFSKLTTGQFLQYFAENRATDQIRDATEQWVSNQLPVINQNQIVADDITQINYVRKQTLYKFLPLYTTDLATSLAIISEFDEYIMESEVQSFQTLFNLQQRQINEHLHFIERITNTSPGIIFVFDLLERKEVYTNENLEKILGITHDELHQMNGELVAKLLHPDDLARGIEHAQVLADAKDGEVYSFEFRVKDRHGRYRWMRNYETVFRRNEQQRPAQVIGIAFDIDHEKETAQQLAYREQQLLEAQELAELGSFEWNLHTMKTTYTPQVLKILNMQDGEGLSSFLAKIHPDDQEQVQQAIEKAVKNQGRYDSEYRYLTDKGERIIWSRGNIAIEHGVPVMKGTLMNVTERHRMVQQLQQSEALFKQAQALTHIGNWTWDVAANDVSWSDEMYRIFGLEPQSERINFERFLELVHPDDRDLAYQHIKQSLETGQPNDFYHRVLISDGTLKVLHAKGEVVLDKTGQIIRMVGTGQDVTLQKTTEKNLLEKQNFIQKIADATPSIIASYNLHTGKYTFVSQGLEKLLGYDPQEVLNSDVRFFANLIHPDDAALIMEKNAEALKEANQTGANDLIVEFTYRMRHRNGDYRWFHTYGTIFDRNPEGQVEHVLNISLDVTETIEAEQRIKEQELFIEHIADASPAMLYLYDLTKQQVVYVNKEITSVLGYTADEILDMGDSFRSVLYHPDDAGKVPDLRHPIDSKGGRNNRYQYECRMRHKELGWRWMLVREIVFKKDPAGRVQQVLGAALDISEQKDMERNLFQKTLQLQQSNASLKEFAYIASHDLKEPLRKISTFGDRLMVTQYDNLSTDGQAALSKIIDSSQRMQLMINDILSVSMIAGDVSFQPYSLQTILKEVLQTLEHRIDAQHAVVESDKLPVGNIVPSQFRQLFQNLLSNSLKFAREGVPPKVHISCTYLSAEEVGQFNMPRARRYIQLTFTDNGIGFDNRFAGKIFAIFQRLHNKKDYEGTGIGLAICKKIVENHGGVIFASGIPNQGCTFTIILPD</sequence>
<keyword evidence="3" id="KW-0597">Phosphoprotein</keyword>
<dbReference type="NCBIfam" id="TIGR00229">
    <property type="entry name" value="sensory_box"/>
    <property type="match status" value="4"/>
</dbReference>
<gene>
    <name evidence="9" type="ORF">GCM10023187_25280</name>
</gene>
<keyword evidence="4" id="KW-0808">Transferase</keyword>
<dbReference type="Gene3D" id="1.10.287.130">
    <property type="match status" value="1"/>
</dbReference>
<feature type="domain" description="PAC" evidence="8">
    <location>
        <begin position="633"/>
        <end position="686"/>
    </location>
</feature>
<dbReference type="Gene3D" id="3.30.565.10">
    <property type="entry name" value="Histidine kinase-like ATPase, C-terminal domain"/>
    <property type="match status" value="1"/>
</dbReference>
<dbReference type="Proteomes" id="UP001500936">
    <property type="component" value="Unassembled WGS sequence"/>
</dbReference>
<accession>A0ABP8KGZ8</accession>
<evidence type="ECO:0000259" key="6">
    <source>
        <dbReference type="PROSITE" id="PS50109"/>
    </source>
</evidence>
<dbReference type="Gene3D" id="2.10.70.100">
    <property type="match status" value="1"/>
</dbReference>
<dbReference type="SUPFAM" id="SSF55874">
    <property type="entry name" value="ATPase domain of HSP90 chaperone/DNA topoisomerase II/histidine kinase"/>
    <property type="match status" value="1"/>
</dbReference>
<evidence type="ECO:0000313" key="10">
    <source>
        <dbReference type="Proteomes" id="UP001500936"/>
    </source>
</evidence>
<dbReference type="PANTHER" id="PTHR43304">
    <property type="entry name" value="PHYTOCHROME-LIKE PROTEIN CPH1"/>
    <property type="match status" value="1"/>
</dbReference>
<dbReference type="Pfam" id="PF02518">
    <property type="entry name" value="HATPase_c"/>
    <property type="match status" value="1"/>
</dbReference>
<dbReference type="InterPro" id="IPR052162">
    <property type="entry name" value="Sensor_kinase/Photoreceptor"/>
</dbReference>
<dbReference type="PANTHER" id="PTHR43304:SF1">
    <property type="entry name" value="PAC DOMAIN-CONTAINING PROTEIN"/>
    <property type="match status" value="1"/>
</dbReference>
<comment type="catalytic activity">
    <reaction evidence="1">
        <text>ATP + protein L-histidine = ADP + protein N-phospho-L-histidine.</text>
        <dbReference type="EC" id="2.7.13.3"/>
    </reaction>
</comment>
<dbReference type="InterPro" id="IPR036097">
    <property type="entry name" value="HisK_dim/P_sf"/>
</dbReference>
<dbReference type="Pfam" id="PF00512">
    <property type="entry name" value="HisKA"/>
    <property type="match status" value="1"/>
</dbReference>
<dbReference type="PROSITE" id="PS50112">
    <property type="entry name" value="PAS"/>
    <property type="match status" value="4"/>
</dbReference>
<dbReference type="PROSITE" id="PS50109">
    <property type="entry name" value="HIS_KIN"/>
    <property type="match status" value="1"/>
</dbReference>
<feature type="domain" description="PAS" evidence="7">
    <location>
        <begin position="687"/>
        <end position="746"/>
    </location>
</feature>
<organism evidence="9 10">
    <name type="scientific">Nibrella viscosa</name>
    <dbReference type="NCBI Taxonomy" id="1084524"/>
    <lineage>
        <taxon>Bacteria</taxon>
        <taxon>Pseudomonadati</taxon>
        <taxon>Bacteroidota</taxon>
        <taxon>Cytophagia</taxon>
        <taxon>Cytophagales</taxon>
        <taxon>Spirosomataceae</taxon>
        <taxon>Nibrella</taxon>
    </lineage>
</organism>
<reference evidence="10" key="1">
    <citation type="journal article" date="2019" name="Int. J. Syst. Evol. Microbiol.">
        <title>The Global Catalogue of Microorganisms (GCM) 10K type strain sequencing project: providing services to taxonomists for standard genome sequencing and annotation.</title>
        <authorList>
            <consortium name="The Broad Institute Genomics Platform"/>
            <consortium name="The Broad Institute Genome Sequencing Center for Infectious Disease"/>
            <person name="Wu L."/>
            <person name="Ma J."/>
        </authorList>
    </citation>
    <scope>NUCLEOTIDE SEQUENCE [LARGE SCALE GENOMIC DNA]</scope>
    <source>
        <strain evidence="10">JCM 17925</strain>
    </source>
</reference>
<evidence type="ECO:0000259" key="7">
    <source>
        <dbReference type="PROSITE" id="PS50112"/>
    </source>
</evidence>
<feature type="domain" description="PAC" evidence="8">
    <location>
        <begin position="245"/>
        <end position="298"/>
    </location>
</feature>
<dbReference type="InterPro" id="IPR003594">
    <property type="entry name" value="HATPase_dom"/>
</dbReference>
<comment type="caution">
    <text evidence="9">The sequence shown here is derived from an EMBL/GenBank/DDBJ whole genome shotgun (WGS) entry which is preliminary data.</text>
</comment>
<dbReference type="InterPro" id="IPR000700">
    <property type="entry name" value="PAS-assoc_C"/>
</dbReference>
<feature type="domain" description="PAS" evidence="7">
    <location>
        <begin position="549"/>
        <end position="623"/>
    </location>
</feature>
<dbReference type="CDD" id="cd00130">
    <property type="entry name" value="PAS"/>
    <property type="match status" value="5"/>
</dbReference>
<dbReference type="InterPro" id="IPR035965">
    <property type="entry name" value="PAS-like_dom_sf"/>
</dbReference>
<dbReference type="Gene3D" id="3.30.450.20">
    <property type="entry name" value="PAS domain"/>
    <property type="match status" value="5"/>
</dbReference>
<evidence type="ECO:0000256" key="4">
    <source>
        <dbReference type="ARBA" id="ARBA00022679"/>
    </source>
</evidence>
<evidence type="ECO:0000259" key="8">
    <source>
        <dbReference type="PROSITE" id="PS50113"/>
    </source>
</evidence>
<dbReference type="SUPFAM" id="SSF47384">
    <property type="entry name" value="Homodimeric domain of signal transducing histidine kinase"/>
    <property type="match status" value="1"/>
</dbReference>
<dbReference type="PRINTS" id="PR00344">
    <property type="entry name" value="BCTRLSENSOR"/>
</dbReference>
<dbReference type="CDD" id="cd00082">
    <property type="entry name" value="HisKA"/>
    <property type="match status" value="1"/>
</dbReference>
<dbReference type="Pfam" id="PF08447">
    <property type="entry name" value="PAS_3"/>
    <property type="match status" value="5"/>
</dbReference>
<dbReference type="SUPFAM" id="SSF55785">
    <property type="entry name" value="PYP-like sensor domain (PAS domain)"/>
    <property type="match status" value="5"/>
</dbReference>
<feature type="domain" description="Histidine kinase" evidence="6">
    <location>
        <begin position="838"/>
        <end position="1062"/>
    </location>
</feature>
<dbReference type="InterPro" id="IPR001610">
    <property type="entry name" value="PAC"/>
</dbReference>
<dbReference type="InterPro" id="IPR000014">
    <property type="entry name" value="PAS"/>
</dbReference>
<keyword evidence="10" id="KW-1185">Reference proteome</keyword>
<feature type="domain" description="PAS" evidence="7">
    <location>
        <begin position="448"/>
        <end position="493"/>
    </location>
</feature>
<feature type="domain" description="PAC" evidence="8">
    <location>
        <begin position="496"/>
        <end position="548"/>
    </location>
</feature>
<evidence type="ECO:0000256" key="1">
    <source>
        <dbReference type="ARBA" id="ARBA00000085"/>
    </source>
</evidence>
<dbReference type="InterPro" id="IPR013655">
    <property type="entry name" value="PAS_fold_3"/>
</dbReference>
<name>A0ABP8KGZ8_9BACT</name>
<evidence type="ECO:0000256" key="5">
    <source>
        <dbReference type="ARBA" id="ARBA00022777"/>
    </source>
</evidence>
<dbReference type="SMART" id="SM00388">
    <property type="entry name" value="HisKA"/>
    <property type="match status" value="1"/>
</dbReference>
<dbReference type="SMART" id="SM00086">
    <property type="entry name" value="PAC"/>
    <property type="match status" value="5"/>
</dbReference>
<dbReference type="RefSeq" id="WP_345267607.1">
    <property type="nucleotide sequence ID" value="NZ_BAABHB010000004.1"/>
</dbReference>
<dbReference type="SMART" id="SM00091">
    <property type="entry name" value="PAS"/>
    <property type="match status" value="5"/>
</dbReference>
<evidence type="ECO:0000256" key="2">
    <source>
        <dbReference type="ARBA" id="ARBA00012438"/>
    </source>
</evidence>
<dbReference type="InterPro" id="IPR004358">
    <property type="entry name" value="Sig_transdc_His_kin-like_C"/>
</dbReference>
<proteinExistence type="predicted"/>
<feature type="domain" description="PAS" evidence="7">
    <location>
        <begin position="166"/>
        <end position="225"/>
    </location>
</feature>
<dbReference type="InterPro" id="IPR005467">
    <property type="entry name" value="His_kinase_dom"/>
</dbReference>